<feature type="chain" id="PRO_5040845253" description="ABC transporter substrate-binding protein" evidence="2">
    <location>
        <begin position="25"/>
        <end position="94"/>
    </location>
</feature>
<evidence type="ECO:0008006" key="5">
    <source>
        <dbReference type="Google" id="ProtNLM"/>
    </source>
</evidence>
<dbReference type="PROSITE" id="PS51257">
    <property type="entry name" value="PROKAR_LIPOPROTEIN"/>
    <property type="match status" value="1"/>
</dbReference>
<comment type="caution">
    <text evidence="3">The sequence shown here is derived from an EMBL/GenBank/DDBJ whole genome shotgun (WGS) entry which is preliminary data.</text>
</comment>
<gene>
    <name evidence="3" type="ORF">OMP38_31985</name>
</gene>
<feature type="signal peptide" evidence="2">
    <location>
        <begin position="1"/>
        <end position="24"/>
    </location>
</feature>
<reference evidence="3 4" key="1">
    <citation type="submission" date="2022-10" db="EMBL/GenBank/DDBJ databases">
        <title>Comparative genomic analysis of Cohnella hashimotonis sp. nov., isolated from the International Space Station.</title>
        <authorList>
            <person name="Simpson A."/>
            <person name="Venkateswaran K."/>
        </authorList>
    </citation>
    <scope>NUCLEOTIDE SEQUENCE [LARGE SCALE GENOMIC DNA]</scope>
    <source>
        <strain evidence="3 4">DSM 18997</strain>
    </source>
</reference>
<evidence type="ECO:0000256" key="1">
    <source>
        <dbReference type="SAM" id="MobiDB-lite"/>
    </source>
</evidence>
<sequence length="94" mass="9395">MNHLLTKSRTAGALSLLLLSGALAACGGNNNENGGASPSASSPAASSAGASSSAPAASADPTQLSGTVKVWDWDEAFQKGMIAEFNKKVPEYQG</sequence>
<evidence type="ECO:0000256" key="2">
    <source>
        <dbReference type="SAM" id="SignalP"/>
    </source>
</evidence>
<dbReference type="EMBL" id="JAPDHZ010000008">
    <property type="protein sequence ID" value="MDG0794935.1"/>
    <property type="molecule type" value="Genomic_DNA"/>
</dbReference>
<name>A0A9X4KN06_9BACL</name>
<accession>A0A9X4KN06</accession>
<evidence type="ECO:0000313" key="4">
    <source>
        <dbReference type="Proteomes" id="UP001153387"/>
    </source>
</evidence>
<keyword evidence="2" id="KW-0732">Signal</keyword>
<evidence type="ECO:0000313" key="3">
    <source>
        <dbReference type="EMBL" id="MDG0794935.1"/>
    </source>
</evidence>
<keyword evidence="4" id="KW-1185">Reference proteome</keyword>
<organism evidence="3 4">
    <name type="scientific">Cohnella ginsengisoli</name>
    <dbReference type="NCBI Taxonomy" id="425004"/>
    <lineage>
        <taxon>Bacteria</taxon>
        <taxon>Bacillati</taxon>
        <taxon>Bacillota</taxon>
        <taxon>Bacilli</taxon>
        <taxon>Bacillales</taxon>
        <taxon>Paenibacillaceae</taxon>
        <taxon>Cohnella</taxon>
    </lineage>
</organism>
<protein>
    <recommendedName>
        <fullName evidence="5">ABC transporter substrate-binding protein</fullName>
    </recommendedName>
</protein>
<dbReference type="AlphaFoldDB" id="A0A9X4KN06"/>
<feature type="compositionally biased region" description="Low complexity" evidence="1">
    <location>
        <begin position="28"/>
        <end position="59"/>
    </location>
</feature>
<dbReference type="RefSeq" id="WP_277568649.1">
    <property type="nucleotide sequence ID" value="NZ_JAPDHZ010000008.1"/>
</dbReference>
<dbReference type="Proteomes" id="UP001153387">
    <property type="component" value="Unassembled WGS sequence"/>
</dbReference>
<proteinExistence type="predicted"/>
<feature type="region of interest" description="Disordered" evidence="1">
    <location>
        <begin position="28"/>
        <end position="63"/>
    </location>
</feature>